<evidence type="ECO:0000313" key="1">
    <source>
        <dbReference type="EMBL" id="SEL32127.1"/>
    </source>
</evidence>
<keyword evidence="2" id="KW-1185">Reference proteome</keyword>
<dbReference type="InterPro" id="IPR021351">
    <property type="entry name" value="DUF2969"/>
</dbReference>
<dbReference type="EMBL" id="FNZU01000018">
    <property type="protein sequence ID" value="SEL32127.1"/>
    <property type="molecule type" value="Genomic_DNA"/>
</dbReference>
<evidence type="ECO:0008006" key="3">
    <source>
        <dbReference type="Google" id="ProtNLM"/>
    </source>
</evidence>
<dbReference type="AlphaFoldDB" id="A0A1H7PAK7"/>
<reference evidence="2" key="1">
    <citation type="submission" date="2016-10" db="EMBL/GenBank/DDBJ databases">
        <authorList>
            <person name="Varghese N."/>
            <person name="Submissions S."/>
        </authorList>
    </citation>
    <scope>NUCLEOTIDE SEQUENCE [LARGE SCALE GENOMIC DNA]</scope>
    <source>
        <strain evidence="2">DSM 19183</strain>
    </source>
</reference>
<name>A0A1H7PAK7_9LACT</name>
<gene>
    <name evidence="1" type="ORF">SAMN04488099_11824</name>
</gene>
<organism evidence="1 2">
    <name type="scientific">Alkalibacterium pelagium</name>
    <dbReference type="NCBI Taxonomy" id="426702"/>
    <lineage>
        <taxon>Bacteria</taxon>
        <taxon>Bacillati</taxon>
        <taxon>Bacillota</taxon>
        <taxon>Bacilli</taxon>
        <taxon>Lactobacillales</taxon>
        <taxon>Carnobacteriaceae</taxon>
        <taxon>Alkalibacterium</taxon>
    </lineage>
</organism>
<proteinExistence type="predicted"/>
<dbReference type="OrthoDB" id="2168536at2"/>
<dbReference type="Proteomes" id="UP000199081">
    <property type="component" value="Unassembled WGS sequence"/>
</dbReference>
<protein>
    <recommendedName>
        <fullName evidence="3">DUF2969 domain-containing protein</fullName>
    </recommendedName>
</protein>
<dbReference type="RefSeq" id="WP_091482884.1">
    <property type="nucleotide sequence ID" value="NZ_BJYC01000022.1"/>
</dbReference>
<evidence type="ECO:0000313" key="2">
    <source>
        <dbReference type="Proteomes" id="UP000199081"/>
    </source>
</evidence>
<accession>A0A1H7PAK7</accession>
<sequence length="76" mass="8803">MAKRNKQIEVEINETAKNTKEYTELELVVRKKVIGKIMQNNDGPVTVEFKTGKKRTARSVDEGIQLIIEEYNLHDE</sequence>
<dbReference type="Pfam" id="PF11184">
    <property type="entry name" value="DUF2969"/>
    <property type="match status" value="1"/>
</dbReference>